<dbReference type="AlphaFoldDB" id="A0A5Q4YXN7"/>
<name>A0A5Q4YXN7_9GAMM</name>
<dbReference type="Pfam" id="PF14337">
    <property type="entry name" value="Abi_alpha"/>
    <property type="match status" value="1"/>
</dbReference>
<dbReference type="InterPro" id="IPR025506">
    <property type="entry name" value="Abi_alpha"/>
</dbReference>
<proteinExistence type="predicted"/>
<dbReference type="EMBL" id="LR721750">
    <property type="protein sequence ID" value="VVV03626.1"/>
    <property type="molecule type" value="Genomic_DNA"/>
</dbReference>
<reference evidence="1" key="1">
    <citation type="submission" date="2019-09" db="EMBL/GenBank/DDBJ databases">
        <authorList>
            <person name="Hjerde E."/>
        </authorList>
    </citation>
    <scope>NUCLEOTIDE SEQUENCE</scope>
    <source>
        <strain evidence="1">06/09/160</strain>
    </source>
</reference>
<gene>
    <name evidence="1" type="ORF">AW0309160_01009</name>
</gene>
<protein>
    <submittedName>
        <fullName evidence="1">Uncharacterized protein</fullName>
    </submittedName>
</protein>
<organism evidence="1">
    <name type="scientific">Aliivibrio wodanis</name>
    <dbReference type="NCBI Taxonomy" id="80852"/>
    <lineage>
        <taxon>Bacteria</taxon>
        <taxon>Pseudomonadati</taxon>
        <taxon>Pseudomonadota</taxon>
        <taxon>Gammaproteobacteria</taxon>
        <taxon>Vibrionales</taxon>
        <taxon>Vibrionaceae</taxon>
        <taxon>Aliivibrio</taxon>
    </lineage>
</organism>
<accession>A0A5Q4YXN7</accession>
<sequence>MSEKEISITTDGVVLKGDIVDVVSAPVETVARTADSILRLVENIVCVPTDILNHHLGSFRSSYAEGYKNIPKKRRIEPTLKLGCNVLRNVSFAAEEPEVQKLFAQLLLSASDSEYVDHIHPSYASVISDMSVIDANVLIDVFGGKTEKRPQYPEKLVLKSLSNLTRLGLIEWREKNTRDNPLDYRIRSLTLYGEDFIKVVLRTEC</sequence>
<evidence type="ECO:0000313" key="1">
    <source>
        <dbReference type="EMBL" id="VVV03626.1"/>
    </source>
</evidence>